<accession>A0A812DJH1</accession>
<evidence type="ECO:0000313" key="3">
    <source>
        <dbReference type="Proteomes" id="UP000597762"/>
    </source>
</evidence>
<evidence type="ECO:0000313" key="2">
    <source>
        <dbReference type="EMBL" id="CAE1304553.1"/>
    </source>
</evidence>
<reference evidence="2" key="1">
    <citation type="submission" date="2021-01" db="EMBL/GenBank/DDBJ databases">
        <authorList>
            <person name="Li R."/>
            <person name="Bekaert M."/>
        </authorList>
    </citation>
    <scope>NUCLEOTIDE SEQUENCE</scope>
    <source>
        <strain evidence="2">Farmed</strain>
    </source>
</reference>
<organism evidence="2 3">
    <name type="scientific">Acanthosepion pharaonis</name>
    <name type="common">Pharaoh cuttlefish</name>
    <name type="synonym">Sepia pharaonis</name>
    <dbReference type="NCBI Taxonomy" id="158019"/>
    <lineage>
        <taxon>Eukaryota</taxon>
        <taxon>Metazoa</taxon>
        <taxon>Spiralia</taxon>
        <taxon>Lophotrochozoa</taxon>
        <taxon>Mollusca</taxon>
        <taxon>Cephalopoda</taxon>
        <taxon>Coleoidea</taxon>
        <taxon>Decapodiformes</taxon>
        <taxon>Sepiida</taxon>
        <taxon>Sepiina</taxon>
        <taxon>Sepiidae</taxon>
        <taxon>Acanthosepion</taxon>
    </lineage>
</organism>
<feature type="compositionally biased region" description="Polar residues" evidence="1">
    <location>
        <begin position="148"/>
        <end position="159"/>
    </location>
</feature>
<protein>
    <submittedName>
        <fullName evidence="2">Uncharacterized protein</fullName>
    </submittedName>
</protein>
<evidence type="ECO:0000256" key="1">
    <source>
        <dbReference type="SAM" id="MobiDB-lite"/>
    </source>
</evidence>
<comment type="caution">
    <text evidence="2">The sequence shown here is derived from an EMBL/GenBank/DDBJ whole genome shotgun (WGS) entry which is preliminary data.</text>
</comment>
<feature type="compositionally biased region" description="Low complexity" evidence="1">
    <location>
        <begin position="24"/>
        <end position="41"/>
    </location>
</feature>
<feature type="region of interest" description="Disordered" evidence="1">
    <location>
        <begin position="1"/>
        <end position="41"/>
    </location>
</feature>
<proteinExistence type="predicted"/>
<sequence>MPAWSAAGRGPAFRPVGHARAARETGGAARRGRAAATARYAPPIIAGPAPRSVRRPTCGGTAFVRSRRADIPARPRQADRDQRPVFAIIIGQRDRPALDPTRSTCRPRSAPRSIKKSTGATDPAPRAVRLPPRRKGAVEQGLDRGRATASSGMNRSSGTRGQGPIAGIGTRAPLTVSRAMQARASLGRPALLECCCRGRPSPAF</sequence>
<name>A0A812DJH1_ACAPH</name>
<dbReference type="EMBL" id="CAHIKZ030003832">
    <property type="protein sequence ID" value="CAE1304553.1"/>
    <property type="molecule type" value="Genomic_DNA"/>
</dbReference>
<dbReference type="AlphaFoldDB" id="A0A812DJH1"/>
<dbReference type="Proteomes" id="UP000597762">
    <property type="component" value="Unassembled WGS sequence"/>
</dbReference>
<keyword evidence="3" id="KW-1185">Reference proteome</keyword>
<gene>
    <name evidence="2" type="ORF">SPHA_57119</name>
</gene>
<feature type="region of interest" description="Disordered" evidence="1">
    <location>
        <begin position="91"/>
        <end position="168"/>
    </location>
</feature>